<dbReference type="GO" id="GO:0006654">
    <property type="term" value="P:phosphatidic acid biosynthetic process"/>
    <property type="evidence" value="ECO:0007669"/>
    <property type="project" value="TreeGrafter"/>
</dbReference>
<reference evidence="4" key="1">
    <citation type="journal article" date="2020" name="mSystems">
        <title>Genome- and Community-Level Interaction Insights into Carbon Utilization and Element Cycling Functions of Hydrothermarchaeota in Hydrothermal Sediment.</title>
        <authorList>
            <person name="Zhou Z."/>
            <person name="Liu Y."/>
            <person name="Xu W."/>
            <person name="Pan J."/>
            <person name="Luo Z.H."/>
            <person name="Li M."/>
        </authorList>
    </citation>
    <scope>NUCLEOTIDE SEQUENCE [LARGE SCALE GENOMIC DNA]</scope>
    <source>
        <strain evidence="4">SpSt-402</strain>
    </source>
</reference>
<organism evidence="4">
    <name type="scientific">Oscillatoriales cyanobacterium SpSt-402</name>
    <dbReference type="NCBI Taxonomy" id="2282168"/>
    <lineage>
        <taxon>Bacteria</taxon>
        <taxon>Bacillati</taxon>
        <taxon>Cyanobacteriota</taxon>
        <taxon>Cyanophyceae</taxon>
        <taxon>Oscillatoriophycideae</taxon>
        <taxon>Oscillatoriales</taxon>
    </lineage>
</organism>
<evidence type="ECO:0000256" key="2">
    <source>
        <dbReference type="ARBA" id="ARBA00023315"/>
    </source>
</evidence>
<name>A0A832H070_9CYAN</name>
<proteinExistence type="predicted"/>
<gene>
    <name evidence="4" type="ORF">ENR47_03210</name>
</gene>
<evidence type="ECO:0000259" key="3">
    <source>
        <dbReference type="SMART" id="SM00563"/>
    </source>
</evidence>
<dbReference type="InterPro" id="IPR002123">
    <property type="entry name" value="Plipid/glycerol_acylTrfase"/>
</dbReference>
<dbReference type="GO" id="GO:0003841">
    <property type="term" value="F:1-acylglycerol-3-phosphate O-acyltransferase activity"/>
    <property type="evidence" value="ECO:0007669"/>
    <property type="project" value="TreeGrafter"/>
</dbReference>
<dbReference type="SMART" id="SM00563">
    <property type="entry name" value="PlsC"/>
    <property type="match status" value="1"/>
</dbReference>
<keyword evidence="2 4" id="KW-0012">Acyltransferase</keyword>
<evidence type="ECO:0000256" key="1">
    <source>
        <dbReference type="ARBA" id="ARBA00022679"/>
    </source>
</evidence>
<dbReference type="PANTHER" id="PTHR10434">
    <property type="entry name" value="1-ACYL-SN-GLYCEROL-3-PHOSPHATE ACYLTRANSFERASE"/>
    <property type="match status" value="1"/>
</dbReference>
<feature type="domain" description="Phospholipid/glycerol acyltransferase" evidence="3">
    <location>
        <begin position="96"/>
        <end position="218"/>
    </location>
</feature>
<dbReference type="PANTHER" id="PTHR10434:SF11">
    <property type="entry name" value="1-ACYL-SN-GLYCEROL-3-PHOSPHATE ACYLTRANSFERASE"/>
    <property type="match status" value="1"/>
</dbReference>
<accession>A0A832H070</accession>
<dbReference type="SUPFAM" id="SSF69593">
    <property type="entry name" value="Glycerol-3-phosphate (1)-acyltransferase"/>
    <property type="match status" value="1"/>
</dbReference>
<dbReference type="Pfam" id="PF01553">
    <property type="entry name" value="Acyltransferase"/>
    <property type="match status" value="1"/>
</dbReference>
<comment type="caution">
    <text evidence="4">The sequence shown here is derived from an EMBL/GenBank/DDBJ whole genome shotgun (WGS) entry which is preliminary data.</text>
</comment>
<evidence type="ECO:0000313" key="4">
    <source>
        <dbReference type="EMBL" id="HGW93284.1"/>
    </source>
</evidence>
<keyword evidence="1 4" id="KW-0808">Transferase</keyword>
<dbReference type="CDD" id="cd07989">
    <property type="entry name" value="LPLAT_AGPAT-like"/>
    <property type="match status" value="1"/>
</dbReference>
<protein>
    <submittedName>
        <fullName evidence="4">1-acyl-sn-glycerol-3-phosphate acyltransferase</fullName>
    </submittedName>
</protein>
<sequence>MARFESALECSSSIDIRDIQADASEGFDPVYSTVSLSDVPSTTLSSPKKAAVPAPSRFSPWLLSLVYPLGRFGVFPAYFGHVEVTGRENLPASGPVILAPTHRSRWDAFMVPFAAGHHVTGRHLRFMVSADEVIGLQGWFIRRLGGFPINTSRPAIASLRHGVELLEQGEVLVIFPEGNIFRENHIHPLKPGLARLAVQVDSHAPLGLQVVPISIRYSDPLVPWRCKAQVHIGSPLRVADYRTGCPKQDAKALTTALQSALEDLNSQG</sequence>
<dbReference type="EMBL" id="DSRD01000209">
    <property type="protein sequence ID" value="HGW93284.1"/>
    <property type="molecule type" value="Genomic_DNA"/>
</dbReference>
<dbReference type="AlphaFoldDB" id="A0A832H070"/>